<accession>A0ABW5IM95</accession>
<keyword evidence="11" id="KW-1185">Reference proteome</keyword>
<dbReference type="SUPFAM" id="SSF52540">
    <property type="entry name" value="P-loop containing nucleoside triphosphate hydrolases"/>
    <property type="match status" value="1"/>
</dbReference>
<evidence type="ECO:0000256" key="4">
    <source>
        <dbReference type="ARBA" id="ARBA00022840"/>
    </source>
</evidence>
<evidence type="ECO:0000256" key="7">
    <source>
        <dbReference type="SAM" id="Phobius"/>
    </source>
</evidence>
<evidence type="ECO:0000256" key="2">
    <source>
        <dbReference type="ARBA" id="ARBA00022692"/>
    </source>
</evidence>
<dbReference type="Gene3D" id="3.40.50.300">
    <property type="entry name" value="P-loop containing nucleotide triphosphate hydrolases"/>
    <property type="match status" value="1"/>
</dbReference>
<dbReference type="InterPro" id="IPR003439">
    <property type="entry name" value="ABC_transporter-like_ATP-bd"/>
</dbReference>
<protein>
    <submittedName>
        <fullName evidence="10">ABC transporter ATP-binding protein</fullName>
    </submittedName>
</protein>
<dbReference type="InterPro" id="IPR039421">
    <property type="entry name" value="Type_1_exporter"/>
</dbReference>
<keyword evidence="5 7" id="KW-1133">Transmembrane helix</keyword>
<feature type="domain" description="ABC transporter" evidence="8">
    <location>
        <begin position="359"/>
        <end position="594"/>
    </location>
</feature>
<feature type="transmembrane region" description="Helical" evidence="7">
    <location>
        <begin position="294"/>
        <end position="316"/>
    </location>
</feature>
<feature type="transmembrane region" description="Helical" evidence="7">
    <location>
        <begin position="262"/>
        <end position="288"/>
    </location>
</feature>
<dbReference type="InterPro" id="IPR036640">
    <property type="entry name" value="ABC1_TM_sf"/>
</dbReference>
<evidence type="ECO:0000313" key="10">
    <source>
        <dbReference type="EMBL" id="MFD2514251.1"/>
    </source>
</evidence>
<dbReference type="InterPro" id="IPR003593">
    <property type="entry name" value="AAA+_ATPase"/>
</dbReference>
<dbReference type="PROSITE" id="PS50929">
    <property type="entry name" value="ABC_TM1F"/>
    <property type="match status" value="1"/>
</dbReference>
<feature type="domain" description="ABC transmembrane type-1" evidence="9">
    <location>
        <begin position="26"/>
        <end position="325"/>
    </location>
</feature>
<evidence type="ECO:0000313" key="11">
    <source>
        <dbReference type="Proteomes" id="UP001597544"/>
    </source>
</evidence>
<dbReference type="PANTHER" id="PTHR43394">
    <property type="entry name" value="ATP-DEPENDENT PERMEASE MDL1, MITOCHONDRIAL"/>
    <property type="match status" value="1"/>
</dbReference>
<name>A0ABW5IM95_9BACT</name>
<dbReference type="InterPro" id="IPR011527">
    <property type="entry name" value="ABC1_TM_dom"/>
</dbReference>
<dbReference type="PROSITE" id="PS50893">
    <property type="entry name" value="ABC_TRANSPORTER_2"/>
    <property type="match status" value="1"/>
</dbReference>
<keyword evidence="6 7" id="KW-0472">Membrane</keyword>
<dbReference type="GO" id="GO:0005524">
    <property type="term" value="F:ATP binding"/>
    <property type="evidence" value="ECO:0007669"/>
    <property type="project" value="UniProtKB-KW"/>
</dbReference>
<comment type="subcellular location">
    <subcellularLocation>
        <location evidence="1">Cell membrane</location>
        <topology evidence="1">Multi-pass membrane protein</topology>
    </subcellularLocation>
</comment>
<dbReference type="SMART" id="SM00382">
    <property type="entry name" value="AAA"/>
    <property type="match status" value="1"/>
</dbReference>
<proteinExistence type="predicted"/>
<dbReference type="RefSeq" id="WP_377506462.1">
    <property type="nucleotide sequence ID" value="NZ_JBHULU010000014.1"/>
</dbReference>
<evidence type="ECO:0000256" key="5">
    <source>
        <dbReference type="ARBA" id="ARBA00022989"/>
    </source>
</evidence>
<dbReference type="InterPro" id="IPR017871">
    <property type="entry name" value="ABC_transporter-like_CS"/>
</dbReference>
<evidence type="ECO:0000256" key="6">
    <source>
        <dbReference type="ARBA" id="ARBA00023136"/>
    </source>
</evidence>
<evidence type="ECO:0000256" key="1">
    <source>
        <dbReference type="ARBA" id="ARBA00004651"/>
    </source>
</evidence>
<reference evidence="11" key="1">
    <citation type="journal article" date="2019" name="Int. J. Syst. Evol. Microbiol.">
        <title>The Global Catalogue of Microorganisms (GCM) 10K type strain sequencing project: providing services to taxonomists for standard genome sequencing and annotation.</title>
        <authorList>
            <consortium name="The Broad Institute Genomics Platform"/>
            <consortium name="The Broad Institute Genome Sequencing Center for Infectious Disease"/>
            <person name="Wu L."/>
            <person name="Ma J."/>
        </authorList>
    </citation>
    <scope>NUCLEOTIDE SEQUENCE [LARGE SCALE GENOMIC DNA]</scope>
    <source>
        <strain evidence="11">KCTC 42498</strain>
    </source>
</reference>
<keyword evidence="2 7" id="KW-0812">Transmembrane</keyword>
<dbReference type="PROSITE" id="PS00211">
    <property type="entry name" value="ABC_TRANSPORTER_1"/>
    <property type="match status" value="1"/>
</dbReference>
<keyword evidence="4 10" id="KW-0067">ATP-binding</keyword>
<evidence type="ECO:0000259" key="9">
    <source>
        <dbReference type="PROSITE" id="PS50929"/>
    </source>
</evidence>
<dbReference type="Proteomes" id="UP001597544">
    <property type="component" value="Unassembled WGS sequence"/>
</dbReference>
<dbReference type="Gene3D" id="1.20.1560.10">
    <property type="entry name" value="ABC transporter type 1, transmembrane domain"/>
    <property type="match status" value="1"/>
</dbReference>
<dbReference type="InterPro" id="IPR027417">
    <property type="entry name" value="P-loop_NTPase"/>
</dbReference>
<evidence type="ECO:0000259" key="8">
    <source>
        <dbReference type="PROSITE" id="PS50893"/>
    </source>
</evidence>
<feature type="transmembrane region" description="Helical" evidence="7">
    <location>
        <begin position="161"/>
        <end position="179"/>
    </location>
</feature>
<keyword evidence="3" id="KW-0547">Nucleotide-binding</keyword>
<organism evidence="10 11">
    <name type="scientific">Pontibacter locisalis</name>
    <dbReference type="NCBI Taxonomy" id="1719035"/>
    <lineage>
        <taxon>Bacteria</taxon>
        <taxon>Pseudomonadati</taxon>
        <taxon>Bacteroidota</taxon>
        <taxon>Cytophagia</taxon>
        <taxon>Cytophagales</taxon>
        <taxon>Hymenobacteraceae</taxon>
        <taxon>Pontibacter</taxon>
    </lineage>
</organism>
<dbReference type="PANTHER" id="PTHR43394:SF1">
    <property type="entry name" value="ATP-BINDING CASSETTE SUB-FAMILY B MEMBER 10, MITOCHONDRIAL"/>
    <property type="match status" value="1"/>
</dbReference>
<sequence>MNIKQALKNSFSYFFYFYGYLRHRVFIALTLSLFVGLLDGFGLAMFIPLLQMLDGSNAKGGGDLGNLDFIPQLMGTLGVEFNITSVLILILIFFTLKGVAQFIQGYVAVIYQQYFMREIRVTNIKLLNVFKFSEFVKADSGRIQNTFSGEVEKINMAFKSYLAVLQYASLISVYLILAFATNISFATMVTIGGAATNFIFKFLYSKTKEHSRKVTVEAHYFQGLLIQYVAFFKYLKATGLNLMFGKKLTDNINRIEYFQRKIGFLGSLLTGLREPLTILVVVVVILIQVRFLDAQLGTVILSLLFLYRALTFLMALQEHWNKFLAVSGSLENMTNFIEELKSGHETNGTIKFKEFKDRISLRDVSFSYGKTKILDSLNLTIHKNETVAIIGESGSGKSTLVNMLSGLLPPTAGEFVVDGIPLSQIDHYTFKNRIGYIAQEAPIFSDSVYNNVTFWAEKTPENYKNFIEALKKASIYDFVMRLPKKEEEELGNNGINVSGGQKQRLSIARELYKEVDFLFMDEATSALDAETEVAIQNNIDELKGAYTIVIIAHKLSTVKNADRIILMGKGRIKAEGSFQELLNNSKVFQNMIRLQGLETSIS</sequence>
<gene>
    <name evidence="10" type="ORF">ACFSRY_10270</name>
</gene>
<dbReference type="Pfam" id="PF00005">
    <property type="entry name" value="ABC_tran"/>
    <property type="match status" value="1"/>
</dbReference>
<dbReference type="EMBL" id="JBHULU010000014">
    <property type="protein sequence ID" value="MFD2514251.1"/>
    <property type="molecule type" value="Genomic_DNA"/>
</dbReference>
<evidence type="ECO:0000256" key="3">
    <source>
        <dbReference type="ARBA" id="ARBA00022741"/>
    </source>
</evidence>
<dbReference type="SUPFAM" id="SSF90123">
    <property type="entry name" value="ABC transporter transmembrane region"/>
    <property type="match status" value="1"/>
</dbReference>
<comment type="caution">
    <text evidence="10">The sequence shown here is derived from an EMBL/GenBank/DDBJ whole genome shotgun (WGS) entry which is preliminary data.</text>
</comment>
<feature type="transmembrane region" description="Helical" evidence="7">
    <location>
        <begin position="25"/>
        <end position="49"/>
    </location>
</feature>
<feature type="transmembrane region" description="Helical" evidence="7">
    <location>
        <begin position="185"/>
        <end position="204"/>
    </location>
</feature>